<evidence type="ECO:0000313" key="2">
    <source>
        <dbReference type="EMBL" id="POW02593.1"/>
    </source>
</evidence>
<evidence type="ECO:0000256" key="1">
    <source>
        <dbReference type="SAM" id="SignalP"/>
    </source>
</evidence>
<proteinExistence type="predicted"/>
<keyword evidence="3" id="KW-1185">Reference proteome</keyword>
<dbReference type="AlphaFoldDB" id="A0A2S4UZB8"/>
<keyword evidence="1" id="KW-0732">Signal</keyword>
<dbReference type="VEuPathDB" id="FungiDB:PSHT_12943"/>
<reference evidence="2" key="1">
    <citation type="submission" date="2017-12" db="EMBL/GenBank/DDBJ databases">
        <title>Gene loss provides genomic basis for host adaptation in cereal stripe rust fungi.</title>
        <authorList>
            <person name="Xia C."/>
        </authorList>
    </citation>
    <scope>NUCLEOTIDE SEQUENCE [LARGE SCALE GENOMIC DNA]</scope>
    <source>
        <strain evidence="2">93-210</strain>
    </source>
</reference>
<sequence length="347" mass="40056">MRFVCYGACVWLPLLLTSVAAVPPLPQEVTGGFVIEETASQLPSKPLASSPQGSHDGNLGTLIHKKANLVLDIFYENAHKRTQFILEDDIATWDKCYTLRLSEKEFAPMTEAAATTTREDILEATKIFRQTFEVSFNARFSEEIEIMSPKDKSPEWSSIDHDSKLHQKLTELDDWNQKTLILKLHSKLDRALQEHSLHESEKAAIQPLSQEWGQKNLLLNLHSKLDQILDEFAFHLRYHLAIRHQPIEGLNEKALMIAFHAKLAELPRRVSFLHYVPSHPQTYHPPLDDRDENTLILMLDRILEPSLDSLALLRRNLEEIKPQPLQSRSFGFREWLHEFFRQFGVDL</sequence>
<feature type="chain" id="PRO_5015670481" evidence="1">
    <location>
        <begin position="22"/>
        <end position="347"/>
    </location>
</feature>
<name>A0A2S4UZB8_9BASI</name>
<evidence type="ECO:0000313" key="3">
    <source>
        <dbReference type="Proteomes" id="UP000239156"/>
    </source>
</evidence>
<accession>A0A2S4UZB8</accession>
<dbReference type="VEuPathDB" id="FungiDB:PSTT_11702"/>
<organism evidence="2 3">
    <name type="scientific">Puccinia striiformis</name>
    <dbReference type="NCBI Taxonomy" id="27350"/>
    <lineage>
        <taxon>Eukaryota</taxon>
        <taxon>Fungi</taxon>
        <taxon>Dikarya</taxon>
        <taxon>Basidiomycota</taxon>
        <taxon>Pucciniomycotina</taxon>
        <taxon>Pucciniomycetes</taxon>
        <taxon>Pucciniales</taxon>
        <taxon>Pucciniaceae</taxon>
        <taxon>Puccinia</taxon>
    </lineage>
</organism>
<gene>
    <name evidence="2" type="ORF">PSTT_11702</name>
</gene>
<dbReference type="VEuPathDB" id="FungiDB:PSHT_12942"/>
<dbReference type="EMBL" id="PKSL01000140">
    <property type="protein sequence ID" value="POW02593.1"/>
    <property type="molecule type" value="Genomic_DNA"/>
</dbReference>
<comment type="caution">
    <text evidence="2">The sequence shown here is derived from an EMBL/GenBank/DDBJ whole genome shotgun (WGS) entry which is preliminary data.</text>
</comment>
<protein>
    <submittedName>
        <fullName evidence="2">Uncharacterized protein</fullName>
    </submittedName>
</protein>
<dbReference type="Proteomes" id="UP000239156">
    <property type="component" value="Unassembled WGS sequence"/>
</dbReference>
<feature type="signal peptide" evidence="1">
    <location>
        <begin position="1"/>
        <end position="21"/>
    </location>
</feature>